<sequence length="175" mass="19041">MNPFNNNHGIYDDTSDKTQRGLLNSSHANYMLNSFASPINKSLDIATSQPYVFVKGGNSVSNGAANVDDSTTLRVGENDGRVPERLNLKPREFNTIPFMGRGRVDPDTETAMLQSGALPEKKSDIGMSEISSRPTDFNPLIPSLEQTITNPMHLVEESADPGWIRGGLPSRAVGH</sequence>
<name>A0A6C0BW61_9ZZZZ</name>
<dbReference type="EMBL" id="MN739271">
    <property type="protein sequence ID" value="QHS96340.1"/>
    <property type="molecule type" value="Genomic_DNA"/>
</dbReference>
<reference evidence="1" key="1">
    <citation type="journal article" date="2020" name="Nature">
        <title>Giant virus diversity and host interactions through global metagenomics.</title>
        <authorList>
            <person name="Schulz F."/>
            <person name="Roux S."/>
            <person name="Paez-Espino D."/>
            <person name="Jungbluth S."/>
            <person name="Walsh D.A."/>
            <person name="Denef V.J."/>
            <person name="McMahon K.D."/>
            <person name="Konstantinidis K.T."/>
            <person name="Eloe-Fadrosh E.A."/>
            <person name="Kyrpides N.C."/>
            <person name="Woyke T."/>
        </authorList>
    </citation>
    <scope>NUCLEOTIDE SEQUENCE</scope>
    <source>
        <strain evidence="1">GVMAG-M-3300020166-18</strain>
    </source>
</reference>
<organism evidence="1">
    <name type="scientific">viral metagenome</name>
    <dbReference type="NCBI Taxonomy" id="1070528"/>
    <lineage>
        <taxon>unclassified sequences</taxon>
        <taxon>metagenomes</taxon>
        <taxon>organismal metagenomes</taxon>
    </lineage>
</organism>
<evidence type="ECO:0000313" key="1">
    <source>
        <dbReference type="EMBL" id="QHS96340.1"/>
    </source>
</evidence>
<proteinExistence type="predicted"/>
<dbReference type="AlphaFoldDB" id="A0A6C0BW61"/>
<accession>A0A6C0BW61</accession>
<protein>
    <submittedName>
        <fullName evidence="1">Uncharacterized protein</fullName>
    </submittedName>
</protein>